<comment type="caution">
    <text evidence="2">The sequence shown here is derived from an EMBL/GenBank/DDBJ whole genome shotgun (WGS) entry which is preliminary data.</text>
</comment>
<organism evidence="2 3">
    <name type="scientific">Kordiimonas sediminis</name>
    <dbReference type="NCBI Taxonomy" id="1735581"/>
    <lineage>
        <taxon>Bacteria</taxon>
        <taxon>Pseudomonadati</taxon>
        <taxon>Pseudomonadota</taxon>
        <taxon>Alphaproteobacteria</taxon>
        <taxon>Kordiimonadales</taxon>
        <taxon>Kordiimonadaceae</taxon>
        <taxon>Kordiimonas</taxon>
    </lineage>
</organism>
<dbReference type="Gene3D" id="3.30.70.100">
    <property type="match status" value="1"/>
</dbReference>
<dbReference type="InterPro" id="IPR011008">
    <property type="entry name" value="Dimeric_a/b-barrel"/>
</dbReference>
<dbReference type="Pfam" id="PF03992">
    <property type="entry name" value="ABM"/>
    <property type="match status" value="1"/>
</dbReference>
<evidence type="ECO:0000259" key="1">
    <source>
        <dbReference type="Pfam" id="PF03992"/>
    </source>
</evidence>
<dbReference type="PANTHER" id="PTHR37811">
    <property type="entry name" value="BLL5343 PROTEIN"/>
    <property type="match status" value="1"/>
</dbReference>
<sequence length="125" mass="14431">MTVFTKTPDQTFFDKHPYAQTPEPPYYAVIFSNQNSGLDPDDYGVTATAMEELAATQDGYLGIESTRNSEGYAITVSYWRDLDAIKNWKQNVDHTVARNKGRDTWYQSYYLRVAKVEKAYCFEQD</sequence>
<reference evidence="2" key="2">
    <citation type="submission" date="2020-09" db="EMBL/GenBank/DDBJ databases">
        <authorList>
            <person name="Sun Q."/>
            <person name="Kim S."/>
        </authorList>
    </citation>
    <scope>NUCLEOTIDE SEQUENCE</scope>
    <source>
        <strain evidence="2">KCTC 42590</strain>
    </source>
</reference>
<dbReference type="RefSeq" id="WP_191251850.1">
    <property type="nucleotide sequence ID" value="NZ_BNCI01000002.1"/>
</dbReference>
<reference evidence="2" key="1">
    <citation type="journal article" date="2014" name="Int. J. Syst. Evol. Microbiol.">
        <title>Complete genome sequence of Corynebacterium casei LMG S-19264T (=DSM 44701T), isolated from a smear-ripened cheese.</title>
        <authorList>
            <consortium name="US DOE Joint Genome Institute (JGI-PGF)"/>
            <person name="Walter F."/>
            <person name="Albersmeier A."/>
            <person name="Kalinowski J."/>
            <person name="Ruckert C."/>
        </authorList>
    </citation>
    <scope>NUCLEOTIDE SEQUENCE</scope>
    <source>
        <strain evidence="2">KCTC 42590</strain>
    </source>
</reference>
<dbReference type="InterPro" id="IPR052936">
    <property type="entry name" value="Jasmonate_Hydroxylase-like"/>
</dbReference>
<dbReference type="Proteomes" id="UP000630923">
    <property type="component" value="Unassembled WGS sequence"/>
</dbReference>
<evidence type="ECO:0000313" key="3">
    <source>
        <dbReference type="Proteomes" id="UP000630923"/>
    </source>
</evidence>
<accession>A0A919E628</accession>
<dbReference type="InterPro" id="IPR007138">
    <property type="entry name" value="ABM_dom"/>
</dbReference>
<dbReference type="SUPFAM" id="SSF54909">
    <property type="entry name" value="Dimeric alpha+beta barrel"/>
    <property type="match status" value="1"/>
</dbReference>
<dbReference type="EMBL" id="BNCI01000002">
    <property type="protein sequence ID" value="GHF22798.1"/>
    <property type="molecule type" value="Genomic_DNA"/>
</dbReference>
<protein>
    <recommendedName>
        <fullName evidence="1">ABM domain-containing protein</fullName>
    </recommendedName>
</protein>
<keyword evidence="3" id="KW-1185">Reference proteome</keyword>
<feature type="domain" description="ABM" evidence="1">
    <location>
        <begin position="48"/>
        <end position="98"/>
    </location>
</feature>
<dbReference type="AlphaFoldDB" id="A0A919E628"/>
<dbReference type="PANTHER" id="PTHR37811:SF2">
    <property type="entry name" value="ABM DOMAIN-CONTAINING PROTEIN"/>
    <property type="match status" value="1"/>
</dbReference>
<name>A0A919E628_9PROT</name>
<evidence type="ECO:0000313" key="2">
    <source>
        <dbReference type="EMBL" id="GHF22798.1"/>
    </source>
</evidence>
<gene>
    <name evidence="2" type="primary">yqjZ</name>
    <name evidence="2" type="ORF">GCM10017044_16460</name>
</gene>
<proteinExistence type="predicted"/>